<comment type="cofactor">
    <cofactor evidence="7">
        <name>Mn(2+)</name>
        <dbReference type="ChEBI" id="CHEBI:29035"/>
    </cofactor>
    <text evidence="7">Binds 1 Mn(2+) ion per subunit.</text>
</comment>
<organism evidence="8 9">
    <name type="scientific">Periophthalmus magnuspinnatus</name>
    <dbReference type="NCBI Taxonomy" id="409849"/>
    <lineage>
        <taxon>Eukaryota</taxon>
        <taxon>Metazoa</taxon>
        <taxon>Chordata</taxon>
        <taxon>Craniata</taxon>
        <taxon>Vertebrata</taxon>
        <taxon>Euteleostomi</taxon>
        <taxon>Actinopterygii</taxon>
        <taxon>Neopterygii</taxon>
        <taxon>Teleostei</taxon>
        <taxon>Neoteleostei</taxon>
        <taxon>Acanthomorphata</taxon>
        <taxon>Gobiaria</taxon>
        <taxon>Gobiiformes</taxon>
        <taxon>Gobioidei</taxon>
        <taxon>Gobiidae</taxon>
        <taxon>Oxudercinae</taxon>
        <taxon>Periophthalmus</taxon>
    </lineage>
</organism>
<dbReference type="Gene3D" id="3.90.550.10">
    <property type="entry name" value="Spore Coat Polysaccharide Biosynthesis Protein SpsA, Chain A"/>
    <property type="match status" value="1"/>
</dbReference>
<feature type="binding site" evidence="6">
    <location>
        <begin position="182"/>
        <end position="184"/>
    </location>
    <ligand>
        <name>UDP-N-acetyl-alpha-D-galactosamine</name>
        <dbReference type="ChEBI" id="CHEBI:67138"/>
    </ligand>
</feature>
<dbReference type="GO" id="GO:0005794">
    <property type="term" value="C:Golgi apparatus"/>
    <property type="evidence" value="ECO:0007669"/>
    <property type="project" value="TreeGrafter"/>
</dbReference>
<evidence type="ECO:0000256" key="4">
    <source>
        <dbReference type="ARBA" id="ARBA00022679"/>
    </source>
</evidence>
<feature type="binding site" evidence="6">
    <location>
        <position position="273"/>
    </location>
    <ligand>
        <name>an alpha-L-fucosyl-(1-&gt;2)-beta-D-galactosyl derivative</name>
        <dbReference type="ChEBI" id="CHEBI:140327"/>
    </ligand>
</feature>
<dbReference type="GO" id="GO:0016758">
    <property type="term" value="F:hexosyltransferase activity"/>
    <property type="evidence" value="ECO:0007669"/>
    <property type="project" value="InterPro"/>
</dbReference>
<protein>
    <submittedName>
        <fullName evidence="8">Uncharacterized protein</fullName>
    </submittedName>
</protein>
<evidence type="ECO:0000256" key="1">
    <source>
        <dbReference type="ARBA" id="ARBA00004606"/>
    </source>
</evidence>
<reference evidence="8" key="1">
    <citation type="submission" date="2025-08" db="UniProtKB">
        <authorList>
            <consortium name="Ensembl"/>
        </authorList>
    </citation>
    <scope>IDENTIFICATION</scope>
</reference>
<evidence type="ECO:0000256" key="5">
    <source>
        <dbReference type="PIRSR" id="PIRSR605076-1"/>
    </source>
</evidence>
<feature type="active site" description="Nucleophile" evidence="5">
    <location>
        <position position="273"/>
    </location>
</feature>
<dbReference type="PANTHER" id="PTHR10462">
    <property type="entry name" value="GLYCOSYLTRANSFERASE-RELATED"/>
    <property type="match status" value="1"/>
</dbReference>
<dbReference type="Pfam" id="PF03414">
    <property type="entry name" value="Glyco_transf_6"/>
    <property type="match status" value="1"/>
</dbReference>
<feature type="binding site" evidence="7">
    <location>
        <position position="182"/>
    </location>
    <ligand>
        <name>Mn(2+)</name>
        <dbReference type="ChEBI" id="CHEBI:29035"/>
    </ligand>
</feature>
<dbReference type="InterPro" id="IPR005076">
    <property type="entry name" value="Glyco_trans_6"/>
</dbReference>
<keyword evidence="9" id="KW-1185">Reference proteome</keyword>
<evidence type="ECO:0000256" key="3">
    <source>
        <dbReference type="ARBA" id="ARBA00022676"/>
    </source>
</evidence>
<evidence type="ECO:0000256" key="6">
    <source>
        <dbReference type="PIRSR" id="PIRSR605076-2"/>
    </source>
</evidence>
<accession>A0A3B4AJ53</accession>
<dbReference type="GO" id="GO:0005975">
    <property type="term" value="P:carbohydrate metabolic process"/>
    <property type="evidence" value="ECO:0007669"/>
    <property type="project" value="InterPro"/>
</dbReference>
<dbReference type="InterPro" id="IPR029044">
    <property type="entry name" value="Nucleotide-diphossugar_trans"/>
</dbReference>
<dbReference type="Ensembl" id="ENSPMGT00000017778.1">
    <property type="protein sequence ID" value="ENSPMGP00000016649.1"/>
    <property type="gene ID" value="ENSPMGG00000013672.1"/>
</dbReference>
<evidence type="ECO:0000256" key="7">
    <source>
        <dbReference type="PIRSR" id="PIRSR605076-3"/>
    </source>
</evidence>
<dbReference type="Proteomes" id="UP000261520">
    <property type="component" value="Unplaced"/>
</dbReference>
<keyword evidence="4" id="KW-0808">Transferase</keyword>
<comment type="subcellular location">
    <subcellularLocation>
        <location evidence="1">Membrane</location>
        <topology evidence="1">Single-pass type II membrane protein</topology>
    </subcellularLocation>
</comment>
<dbReference type="GO" id="GO:0016020">
    <property type="term" value="C:membrane"/>
    <property type="evidence" value="ECO:0007669"/>
    <property type="project" value="UniProtKB-SubCell"/>
</dbReference>
<feature type="binding site" evidence="7">
    <location>
        <position position="184"/>
    </location>
    <ligand>
        <name>Mn(2+)</name>
        <dbReference type="ChEBI" id="CHEBI:29035"/>
    </ligand>
</feature>
<dbReference type="AlphaFoldDB" id="A0A3B4AJ53"/>
<comment type="similarity">
    <text evidence="2">Belongs to the glycosyltransferase 6 family.</text>
</comment>
<dbReference type="STRING" id="409849.ENSPMGP00000016649"/>
<reference evidence="8" key="2">
    <citation type="submission" date="2025-09" db="UniProtKB">
        <authorList>
            <consortium name="Ensembl"/>
        </authorList>
    </citation>
    <scope>IDENTIFICATION</scope>
</reference>
<evidence type="ECO:0000256" key="2">
    <source>
        <dbReference type="ARBA" id="ARBA00010413"/>
    </source>
</evidence>
<dbReference type="SUPFAM" id="SSF53448">
    <property type="entry name" value="Nucleotide-diphospho-sugar transferases"/>
    <property type="match status" value="1"/>
</dbReference>
<keyword evidence="3" id="KW-0328">Glycosyltransferase</keyword>
<keyword evidence="7" id="KW-0464">Manganese</keyword>
<proteinExistence type="inferred from homology"/>
<keyword evidence="7" id="KW-0479">Metal-binding</keyword>
<evidence type="ECO:0000313" key="8">
    <source>
        <dbReference type="Ensembl" id="ENSPMGP00000016649.1"/>
    </source>
</evidence>
<evidence type="ECO:0000313" key="9">
    <source>
        <dbReference type="Proteomes" id="UP000261520"/>
    </source>
</evidence>
<dbReference type="PANTHER" id="PTHR10462:SF51">
    <property type="entry name" value="GLOBOSIDE ALPHA-1,3-N-ACETYLGALACTOSAMINYLTRANSFERASE 1-LIKE"/>
    <property type="match status" value="1"/>
</dbReference>
<feature type="binding site" evidence="6">
    <location>
        <position position="204"/>
    </location>
    <ligand>
        <name>an alpha-L-fucosyl-(1-&gt;2)-beta-D-galactosyl derivative</name>
        <dbReference type="ChEBI" id="CHEBI:140327"/>
    </ligand>
</feature>
<dbReference type="GO" id="GO:0046872">
    <property type="term" value="F:metal ion binding"/>
    <property type="evidence" value="ECO:0007669"/>
    <property type="project" value="UniProtKB-KW"/>
</dbReference>
<dbReference type="GO" id="GO:0031982">
    <property type="term" value="C:vesicle"/>
    <property type="evidence" value="ECO:0007669"/>
    <property type="project" value="TreeGrafter"/>
</dbReference>
<sequence length="328" mass="37218">MIFDLTKKKQLSRTDKLLNSLKYKYLHFNCSKNLITIIMNVTSLHRGDCIITNNEDIKFLRVKKICKSSLAAGRRSRFLGTPLRVVLVTLVVGNYAPYLQRFISTAEEHFLASRPVTYYILTDNPRVLQPPPPLRPGKQLRVVHIAELPGWERLYLRRLPLLAEAMRDMVGEEGVDFVFCADVDLEFVGAVGEEVLDKLVGVAHAEFYGKTRSELPYERGESVAAVMDEEGEWYYTSELYGGTLSEMLGLTQRCSLLLLQDQAQGVKASAMEESYLNRCFIDHAPSCVLSPEYRAGPLLTYRPIQVQESIVTARAARFLANKIKFLIF</sequence>
<name>A0A3B4AJ53_9GOBI</name>
<feature type="binding site" evidence="6">
    <location>
        <position position="95"/>
    </location>
    <ligand>
        <name>UDP-N-acetyl-alpha-D-galactosamine</name>
        <dbReference type="ChEBI" id="CHEBI:67138"/>
    </ligand>
</feature>